<evidence type="ECO:0000313" key="2">
    <source>
        <dbReference type="EMBL" id="MQW40033.1"/>
    </source>
</evidence>
<keyword evidence="1" id="KW-0812">Transmembrane</keyword>
<dbReference type="RefSeq" id="WP_153496696.1">
    <property type="nucleotide sequence ID" value="NZ_CBCRWP010000010.1"/>
</dbReference>
<feature type="transmembrane region" description="Helical" evidence="1">
    <location>
        <begin position="54"/>
        <end position="76"/>
    </location>
</feature>
<dbReference type="AlphaFoldDB" id="A0A7X1Z903"/>
<dbReference type="OrthoDB" id="2243775at2"/>
<dbReference type="Proteomes" id="UP000439550">
    <property type="component" value="Unassembled WGS sequence"/>
</dbReference>
<keyword evidence="1" id="KW-0472">Membrane</keyword>
<proteinExistence type="predicted"/>
<gene>
    <name evidence="2" type="ORF">GHI93_08845</name>
</gene>
<keyword evidence="1" id="KW-1133">Transmembrane helix</keyword>
<reference evidence="2 3" key="1">
    <citation type="submission" date="2019-10" db="EMBL/GenBank/DDBJ databases">
        <authorList>
            <person name="Dong K."/>
        </authorList>
    </citation>
    <scope>NUCLEOTIDE SEQUENCE [LARGE SCALE GENOMIC DNA]</scope>
    <source>
        <strain evidence="2 3">DSM 28960</strain>
    </source>
</reference>
<accession>A0A7X1Z903</accession>
<organism evidence="2 3">
    <name type="scientific">Lactococcus hircilactis</name>
    <dbReference type="NCBI Taxonomy" id="1494462"/>
    <lineage>
        <taxon>Bacteria</taxon>
        <taxon>Bacillati</taxon>
        <taxon>Bacillota</taxon>
        <taxon>Bacilli</taxon>
        <taxon>Lactobacillales</taxon>
        <taxon>Streptococcaceae</taxon>
        <taxon>Lactococcus</taxon>
    </lineage>
</organism>
<name>A0A7X1Z903_9LACT</name>
<evidence type="ECO:0000313" key="3">
    <source>
        <dbReference type="Proteomes" id="UP000439550"/>
    </source>
</evidence>
<sequence>MAILLALLAGLGSLVNFMFLSNHVLQGFFTVLSVLSMVFYRGKRSVKSYNRDGTRLMTIGFAICFVSFLGSAAILLGDVLHLI</sequence>
<feature type="transmembrane region" description="Helical" evidence="1">
    <location>
        <begin position="24"/>
        <end position="42"/>
    </location>
</feature>
<dbReference type="EMBL" id="WITJ01000011">
    <property type="protein sequence ID" value="MQW40033.1"/>
    <property type="molecule type" value="Genomic_DNA"/>
</dbReference>
<keyword evidence="3" id="KW-1185">Reference proteome</keyword>
<protein>
    <submittedName>
        <fullName evidence="2">Uncharacterized protein</fullName>
    </submittedName>
</protein>
<comment type="caution">
    <text evidence="2">The sequence shown here is derived from an EMBL/GenBank/DDBJ whole genome shotgun (WGS) entry which is preliminary data.</text>
</comment>
<evidence type="ECO:0000256" key="1">
    <source>
        <dbReference type="SAM" id="Phobius"/>
    </source>
</evidence>